<feature type="transmembrane region" description="Helical" evidence="7">
    <location>
        <begin position="224"/>
        <end position="242"/>
    </location>
</feature>
<feature type="transmembrane region" description="Helical" evidence="7">
    <location>
        <begin position="12"/>
        <end position="36"/>
    </location>
</feature>
<dbReference type="Proteomes" id="UP000536909">
    <property type="component" value="Unassembled WGS sequence"/>
</dbReference>
<keyword evidence="5 7" id="KW-1133">Transmembrane helix</keyword>
<feature type="transmembrane region" description="Helical" evidence="7">
    <location>
        <begin position="75"/>
        <end position="94"/>
    </location>
</feature>
<evidence type="ECO:0000256" key="5">
    <source>
        <dbReference type="ARBA" id="ARBA00022989"/>
    </source>
</evidence>
<dbReference type="PROSITE" id="PS50850">
    <property type="entry name" value="MFS"/>
    <property type="match status" value="1"/>
</dbReference>
<evidence type="ECO:0000256" key="2">
    <source>
        <dbReference type="ARBA" id="ARBA00022448"/>
    </source>
</evidence>
<dbReference type="InterPro" id="IPR020846">
    <property type="entry name" value="MFS_dom"/>
</dbReference>
<dbReference type="CDD" id="cd06173">
    <property type="entry name" value="MFS_MefA_like"/>
    <property type="match status" value="1"/>
</dbReference>
<dbReference type="PANTHER" id="PTHR23513">
    <property type="entry name" value="INTEGRAL MEMBRANE EFFLUX PROTEIN-RELATED"/>
    <property type="match status" value="1"/>
</dbReference>
<dbReference type="Pfam" id="PF05977">
    <property type="entry name" value="MFS_3"/>
    <property type="match status" value="1"/>
</dbReference>
<organism evidence="10 11">
    <name type="scientific">Deinococcus metallilatus</name>
    <dbReference type="NCBI Taxonomy" id="1211322"/>
    <lineage>
        <taxon>Bacteria</taxon>
        <taxon>Thermotogati</taxon>
        <taxon>Deinococcota</taxon>
        <taxon>Deinococci</taxon>
        <taxon>Deinococcales</taxon>
        <taxon>Deinococcaceae</taxon>
        <taxon>Deinococcus</taxon>
    </lineage>
</organism>
<proteinExistence type="predicted"/>
<evidence type="ECO:0000313" key="9">
    <source>
        <dbReference type="EMBL" id="MBB5295675.1"/>
    </source>
</evidence>
<dbReference type="RefSeq" id="WP_138223685.1">
    <property type="nucleotide sequence ID" value="NZ_BSUI01000005.1"/>
</dbReference>
<evidence type="ECO:0000256" key="7">
    <source>
        <dbReference type="SAM" id="Phobius"/>
    </source>
</evidence>
<evidence type="ECO:0000313" key="11">
    <source>
        <dbReference type="Proteomes" id="UP000308000"/>
    </source>
</evidence>
<keyword evidence="3" id="KW-1003">Cell membrane</keyword>
<accession>A0AAJ5K1N8</accession>
<dbReference type="InterPro" id="IPR036259">
    <property type="entry name" value="MFS_trans_sf"/>
</dbReference>
<feature type="transmembrane region" description="Helical" evidence="7">
    <location>
        <begin position="42"/>
        <end position="63"/>
    </location>
</feature>
<evidence type="ECO:0000256" key="3">
    <source>
        <dbReference type="ARBA" id="ARBA00022475"/>
    </source>
</evidence>
<keyword evidence="4 7" id="KW-0812">Transmembrane</keyword>
<gene>
    <name evidence="10" type="ORF">FCS05_02110</name>
    <name evidence="9" type="ORF">HNQ10_002514</name>
</gene>
<keyword evidence="2" id="KW-0813">Transport</keyword>
<name>A0AAJ5K1N8_9DEIO</name>
<evidence type="ECO:0000256" key="6">
    <source>
        <dbReference type="ARBA" id="ARBA00023136"/>
    </source>
</evidence>
<evidence type="ECO:0000256" key="4">
    <source>
        <dbReference type="ARBA" id="ARBA00022692"/>
    </source>
</evidence>
<feature type="transmembrane region" description="Helical" evidence="7">
    <location>
        <begin position="291"/>
        <end position="309"/>
    </location>
</feature>
<feature type="transmembrane region" description="Helical" evidence="7">
    <location>
        <begin position="262"/>
        <end position="284"/>
    </location>
</feature>
<feature type="transmembrane region" description="Helical" evidence="7">
    <location>
        <begin position="315"/>
        <end position="338"/>
    </location>
</feature>
<dbReference type="InterPro" id="IPR010290">
    <property type="entry name" value="TM_effector"/>
</dbReference>
<dbReference type="GO" id="GO:0005886">
    <property type="term" value="C:plasma membrane"/>
    <property type="evidence" value="ECO:0007669"/>
    <property type="project" value="UniProtKB-SubCell"/>
</dbReference>
<dbReference type="EMBL" id="JACHFV010000008">
    <property type="protein sequence ID" value="MBB5295675.1"/>
    <property type="molecule type" value="Genomic_DNA"/>
</dbReference>
<comment type="subcellular location">
    <subcellularLocation>
        <location evidence="1">Cell membrane</location>
        <topology evidence="1">Multi-pass membrane protein</topology>
    </subcellularLocation>
</comment>
<feature type="transmembrane region" description="Helical" evidence="7">
    <location>
        <begin position="379"/>
        <end position="400"/>
    </location>
</feature>
<evidence type="ECO:0000313" key="10">
    <source>
        <dbReference type="EMBL" id="TLK32258.1"/>
    </source>
</evidence>
<sequence length="418" mass="43646">MFTALTLPNFRRLWLGEVISLIGDRALLLALPYFLYQETGSTLATALLALAYYLPGLLFSSFAGVLADRWDRQHLLVYTHLIQGLVMMLLLLAPRPGLVWVAYVVTFVELTVSTLSTPVAGALLPSLVPPEDLMKANAALSLGTTGARLVGPLIGGVLIASLGIPGVVLFDAASFVVAALSFLRLQGSAPAAPDLPIQAASLLHTWRDLGREWREGLSVIRRSPVILTLMAVLSVTSLGGTLVDPFYTPFLISVLHADARTIGLLSTLGGLGALLGSAASAWLSGRVPPRALIAFGTLLVGSLMLRMYSGSSLPLMFALVPLLGVPMVISNVALATMLQTVTPDAYRGRVYGALGTTNALVGVLATATAGLIGPQVGTVRMLVIAACITLLGGLVALVFLPARTEEPAVDAGRSPPAG</sequence>
<feature type="domain" description="Major facilitator superfamily (MFS) profile" evidence="8">
    <location>
        <begin position="9"/>
        <end position="404"/>
    </location>
</feature>
<keyword evidence="12" id="KW-1185">Reference proteome</keyword>
<evidence type="ECO:0000259" key="8">
    <source>
        <dbReference type="PROSITE" id="PS50850"/>
    </source>
</evidence>
<reference evidence="9 12" key="2">
    <citation type="submission" date="2020-08" db="EMBL/GenBank/DDBJ databases">
        <title>Genomic Encyclopedia of Type Strains, Phase IV (KMG-IV): sequencing the most valuable type-strain genomes for metagenomic binning, comparative biology and taxonomic classification.</title>
        <authorList>
            <person name="Goeker M."/>
        </authorList>
    </citation>
    <scope>NUCLEOTIDE SEQUENCE [LARGE SCALE GENOMIC DNA]</scope>
    <source>
        <strain evidence="9 12">DSM 105434</strain>
    </source>
</reference>
<protein>
    <submittedName>
        <fullName evidence="9">MFS family permease</fullName>
    </submittedName>
    <submittedName>
        <fullName evidence="10">MFS transporter</fullName>
    </submittedName>
</protein>
<reference evidence="10 11" key="1">
    <citation type="submission" date="2019-04" db="EMBL/GenBank/DDBJ databases">
        <title>Deinococcus metalilatus MA1002 mutant No.5.</title>
        <authorList>
            <person name="Park W."/>
            <person name="Park C."/>
        </authorList>
    </citation>
    <scope>NUCLEOTIDE SEQUENCE [LARGE SCALE GENOMIC DNA]</scope>
    <source>
        <strain evidence="10 11">MA1002-m5</strain>
    </source>
</reference>
<evidence type="ECO:0000256" key="1">
    <source>
        <dbReference type="ARBA" id="ARBA00004651"/>
    </source>
</evidence>
<dbReference type="PANTHER" id="PTHR23513:SF6">
    <property type="entry name" value="MAJOR FACILITATOR SUPERFAMILY ASSOCIATED DOMAIN-CONTAINING PROTEIN"/>
    <property type="match status" value="1"/>
</dbReference>
<dbReference type="Gene3D" id="1.20.1250.20">
    <property type="entry name" value="MFS general substrate transporter like domains"/>
    <property type="match status" value="1"/>
</dbReference>
<keyword evidence="6 7" id="KW-0472">Membrane</keyword>
<dbReference type="EMBL" id="VBRC01000001">
    <property type="protein sequence ID" value="TLK32258.1"/>
    <property type="molecule type" value="Genomic_DNA"/>
</dbReference>
<dbReference type="AlphaFoldDB" id="A0AAJ5K1N8"/>
<feature type="transmembrane region" description="Helical" evidence="7">
    <location>
        <begin position="350"/>
        <end position="373"/>
    </location>
</feature>
<comment type="caution">
    <text evidence="10">The sequence shown here is derived from an EMBL/GenBank/DDBJ whole genome shotgun (WGS) entry which is preliminary data.</text>
</comment>
<evidence type="ECO:0000313" key="12">
    <source>
        <dbReference type="Proteomes" id="UP000536909"/>
    </source>
</evidence>
<dbReference type="Proteomes" id="UP000308000">
    <property type="component" value="Unassembled WGS sequence"/>
</dbReference>
<dbReference type="GO" id="GO:0022857">
    <property type="term" value="F:transmembrane transporter activity"/>
    <property type="evidence" value="ECO:0007669"/>
    <property type="project" value="InterPro"/>
</dbReference>
<dbReference type="SUPFAM" id="SSF103473">
    <property type="entry name" value="MFS general substrate transporter"/>
    <property type="match status" value="1"/>
</dbReference>